<comment type="caution">
    <text evidence="2">The sequence shown here is derived from an EMBL/GenBank/DDBJ whole genome shotgun (WGS) entry which is preliminary data.</text>
</comment>
<keyword evidence="3" id="KW-1185">Reference proteome</keyword>
<dbReference type="EMBL" id="JAPTMU010000158">
    <property type="protein sequence ID" value="KAJ4920923.1"/>
    <property type="molecule type" value="Genomic_DNA"/>
</dbReference>
<organism evidence="2 3">
    <name type="scientific">Pogonophryne albipinna</name>
    <dbReference type="NCBI Taxonomy" id="1090488"/>
    <lineage>
        <taxon>Eukaryota</taxon>
        <taxon>Metazoa</taxon>
        <taxon>Chordata</taxon>
        <taxon>Craniata</taxon>
        <taxon>Vertebrata</taxon>
        <taxon>Euteleostomi</taxon>
        <taxon>Actinopterygii</taxon>
        <taxon>Neopterygii</taxon>
        <taxon>Teleostei</taxon>
        <taxon>Neoteleostei</taxon>
        <taxon>Acanthomorphata</taxon>
        <taxon>Eupercaria</taxon>
        <taxon>Perciformes</taxon>
        <taxon>Notothenioidei</taxon>
        <taxon>Pogonophryne</taxon>
    </lineage>
</organism>
<evidence type="ECO:0000313" key="2">
    <source>
        <dbReference type="EMBL" id="KAJ4920923.1"/>
    </source>
</evidence>
<dbReference type="AlphaFoldDB" id="A0AAD6F4X5"/>
<evidence type="ECO:0000256" key="1">
    <source>
        <dbReference type="SAM" id="MobiDB-lite"/>
    </source>
</evidence>
<protein>
    <submittedName>
        <fullName evidence="2">Uncharacterized protein</fullName>
    </submittedName>
</protein>
<accession>A0AAD6F4X5</accession>
<feature type="non-terminal residue" evidence="2">
    <location>
        <position position="1"/>
    </location>
</feature>
<reference evidence="2" key="1">
    <citation type="submission" date="2022-11" db="EMBL/GenBank/DDBJ databases">
        <title>Chromosome-level genome of Pogonophryne albipinna.</title>
        <authorList>
            <person name="Jo E."/>
        </authorList>
    </citation>
    <scope>NUCLEOTIDE SEQUENCE</scope>
    <source>
        <strain evidence="2">SGF0006</strain>
        <tissue evidence="2">Muscle</tissue>
    </source>
</reference>
<gene>
    <name evidence="2" type="ORF">JOQ06_016540</name>
</gene>
<dbReference type="Proteomes" id="UP001219934">
    <property type="component" value="Unassembled WGS sequence"/>
</dbReference>
<name>A0AAD6F4X5_9TELE</name>
<evidence type="ECO:0000313" key="3">
    <source>
        <dbReference type="Proteomes" id="UP001219934"/>
    </source>
</evidence>
<feature type="region of interest" description="Disordered" evidence="1">
    <location>
        <begin position="1"/>
        <end position="44"/>
    </location>
</feature>
<feature type="compositionally biased region" description="Basic and acidic residues" evidence="1">
    <location>
        <begin position="27"/>
        <end position="38"/>
    </location>
</feature>
<sequence>GFWPPPPKPREKSESGSDPSVITRRSARSDPRAGRERAGFNGGLSDSLTFSRLGDERVVYFLLQGDKRGRLLCLLDIKVPSREALIFLRPGSREKDPDPLGSTVSPKE</sequence>
<feature type="non-terminal residue" evidence="2">
    <location>
        <position position="108"/>
    </location>
</feature>
<proteinExistence type="predicted"/>